<dbReference type="PhylomeDB" id="A0A0G4FMP7"/>
<reference evidence="2" key="1">
    <citation type="submission" date="2014-11" db="EMBL/GenBank/DDBJ databases">
        <authorList>
            <person name="Otto D Thomas"/>
            <person name="Naeem Raeece"/>
        </authorList>
    </citation>
    <scope>NUCLEOTIDE SEQUENCE</scope>
</reference>
<sequence length="361" mass="39682">MKDEKNSAVGDVDFPANSPQYLLCRASRVGCPSLISHLLSFFPTWSLSQKIPARPEEQTKREGAGPEEIPLSITTDPFQDREWERAWHLPDRDTIPPPSADENRSVSVNSDWLWRSACKRSLGEGMLCAAALGGNIPLLHFIEQRDPGLIEKVSADEREVSSQGVPDLRALLSPSGTTRGDSLRGTSPLILCAVLSSNSVQVLLYLLSTFVCPYWKFLLCQCVWKWNGLPRREWRSSPLPLLELLSVSPGEPSLWKDFWVNVLARLGQLEDLRELEERHLLSLVEQPETGSESHNGRDPQGHAEQENPQGQQESGANGVGGQVQVGQRGGKGPPLKLTRTWNDSGGQIGVGCVSLPVSLGS</sequence>
<dbReference type="VEuPathDB" id="CryptoDB:Cvel_17838"/>
<feature type="region of interest" description="Disordered" evidence="1">
    <location>
        <begin position="53"/>
        <end position="75"/>
    </location>
</feature>
<accession>A0A0G4FMP7</accession>
<dbReference type="EMBL" id="CDMZ01000492">
    <property type="protein sequence ID" value="CEM15518.1"/>
    <property type="molecule type" value="Genomic_DNA"/>
</dbReference>
<dbReference type="AlphaFoldDB" id="A0A0G4FMP7"/>
<feature type="region of interest" description="Disordered" evidence="1">
    <location>
        <begin position="284"/>
        <end position="349"/>
    </location>
</feature>
<evidence type="ECO:0000256" key="1">
    <source>
        <dbReference type="SAM" id="MobiDB-lite"/>
    </source>
</evidence>
<feature type="compositionally biased region" description="Gly residues" evidence="1">
    <location>
        <begin position="317"/>
        <end position="332"/>
    </location>
</feature>
<organism evidence="2">
    <name type="scientific">Chromera velia CCMP2878</name>
    <dbReference type="NCBI Taxonomy" id="1169474"/>
    <lineage>
        <taxon>Eukaryota</taxon>
        <taxon>Sar</taxon>
        <taxon>Alveolata</taxon>
        <taxon>Colpodellida</taxon>
        <taxon>Chromeraceae</taxon>
        <taxon>Chromera</taxon>
    </lineage>
</organism>
<evidence type="ECO:0000313" key="2">
    <source>
        <dbReference type="EMBL" id="CEM15518.1"/>
    </source>
</evidence>
<feature type="compositionally biased region" description="Basic and acidic residues" evidence="1">
    <location>
        <begin position="294"/>
        <end position="305"/>
    </location>
</feature>
<proteinExistence type="predicted"/>
<feature type="compositionally biased region" description="Polar residues" evidence="1">
    <location>
        <begin position="306"/>
        <end position="315"/>
    </location>
</feature>
<protein>
    <submittedName>
        <fullName evidence="2">Uncharacterized protein</fullName>
    </submittedName>
</protein>
<name>A0A0G4FMP7_9ALVE</name>
<gene>
    <name evidence="2" type="ORF">Cvel_17838</name>
</gene>
<feature type="compositionally biased region" description="Basic and acidic residues" evidence="1">
    <location>
        <begin position="53"/>
        <end position="64"/>
    </location>
</feature>